<evidence type="ECO:0000256" key="1">
    <source>
        <dbReference type="ARBA" id="ARBA00004123"/>
    </source>
</evidence>
<protein>
    <submittedName>
        <fullName evidence="9">Histone H1.2-like protein</fullName>
    </submittedName>
</protein>
<evidence type="ECO:0000256" key="5">
    <source>
        <dbReference type="ARBA" id="ARBA00023242"/>
    </source>
</evidence>
<evidence type="ECO:0000256" key="4">
    <source>
        <dbReference type="ARBA" id="ARBA00023125"/>
    </source>
</evidence>
<feature type="compositionally biased region" description="Basic residues" evidence="7">
    <location>
        <begin position="146"/>
        <end position="160"/>
    </location>
</feature>
<feature type="region of interest" description="Disordered" evidence="7">
    <location>
        <begin position="86"/>
        <end position="179"/>
    </location>
</feature>
<dbReference type="GO" id="GO:0005634">
    <property type="term" value="C:nucleus"/>
    <property type="evidence" value="ECO:0007669"/>
    <property type="project" value="UniProtKB-SubCell"/>
</dbReference>
<evidence type="ECO:0000256" key="3">
    <source>
        <dbReference type="ARBA" id="ARBA00022454"/>
    </source>
</evidence>
<comment type="caution">
    <text evidence="9">The sequence shown here is derived from an EMBL/GenBank/DDBJ whole genome shotgun (WGS) entry which is preliminary data.</text>
</comment>
<feature type="domain" description="H15" evidence="8">
    <location>
        <begin position="18"/>
        <end position="88"/>
    </location>
</feature>
<evidence type="ECO:0000256" key="7">
    <source>
        <dbReference type="SAM" id="MobiDB-lite"/>
    </source>
</evidence>
<evidence type="ECO:0000313" key="10">
    <source>
        <dbReference type="Proteomes" id="UP000283530"/>
    </source>
</evidence>
<organism evidence="9 10">
    <name type="scientific">Cinnamomum micranthum f. kanehirae</name>
    <dbReference type="NCBI Taxonomy" id="337451"/>
    <lineage>
        <taxon>Eukaryota</taxon>
        <taxon>Viridiplantae</taxon>
        <taxon>Streptophyta</taxon>
        <taxon>Embryophyta</taxon>
        <taxon>Tracheophyta</taxon>
        <taxon>Spermatophyta</taxon>
        <taxon>Magnoliopsida</taxon>
        <taxon>Magnoliidae</taxon>
        <taxon>Laurales</taxon>
        <taxon>Lauraceae</taxon>
        <taxon>Cinnamomum</taxon>
    </lineage>
</organism>
<dbReference type="SMART" id="SM00526">
    <property type="entry name" value="H15"/>
    <property type="match status" value="1"/>
</dbReference>
<dbReference type="PANTHER" id="PTHR11467">
    <property type="entry name" value="HISTONE H1"/>
    <property type="match status" value="1"/>
</dbReference>
<comment type="similarity">
    <text evidence="6">Belongs to the histone H1/H5 family.</text>
</comment>
<dbReference type="InterPro" id="IPR036388">
    <property type="entry name" value="WH-like_DNA-bd_sf"/>
</dbReference>
<dbReference type="AlphaFoldDB" id="A0A3S3MWN8"/>
<evidence type="ECO:0000259" key="8">
    <source>
        <dbReference type="PROSITE" id="PS51504"/>
    </source>
</evidence>
<feature type="region of interest" description="Disordered" evidence="7">
    <location>
        <begin position="1"/>
        <end position="23"/>
    </location>
</feature>
<dbReference type="GO" id="GO:0030527">
    <property type="term" value="F:structural constituent of chromatin"/>
    <property type="evidence" value="ECO:0007669"/>
    <property type="project" value="InterPro"/>
</dbReference>
<feature type="compositionally biased region" description="Basic residues" evidence="7">
    <location>
        <begin position="169"/>
        <end position="179"/>
    </location>
</feature>
<proteinExistence type="inferred from homology"/>
<name>A0A3S3MWN8_9MAGN</name>
<evidence type="ECO:0000256" key="2">
    <source>
        <dbReference type="ARBA" id="ARBA00004286"/>
    </source>
</evidence>
<feature type="compositionally biased region" description="Low complexity" evidence="7">
    <location>
        <begin position="92"/>
        <end position="116"/>
    </location>
</feature>
<dbReference type="GO" id="GO:0031492">
    <property type="term" value="F:nucleosomal DNA binding"/>
    <property type="evidence" value="ECO:0007669"/>
    <property type="project" value="TreeGrafter"/>
</dbReference>
<dbReference type="InterPro" id="IPR005818">
    <property type="entry name" value="Histone_H1/H5_H15"/>
</dbReference>
<dbReference type="Pfam" id="PF00538">
    <property type="entry name" value="Linker_histone"/>
    <property type="match status" value="1"/>
</dbReference>
<accession>A0A3S3MWN8</accession>
<feature type="compositionally biased region" description="Basic residues" evidence="7">
    <location>
        <begin position="117"/>
        <end position="136"/>
    </location>
</feature>
<dbReference type="OrthoDB" id="1110759at2759"/>
<dbReference type="GO" id="GO:0003690">
    <property type="term" value="F:double-stranded DNA binding"/>
    <property type="evidence" value="ECO:0007669"/>
    <property type="project" value="TreeGrafter"/>
</dbReference>
<comment type="subcellular location">
    <subcellularLocation>
        <location evidence="2">Chromosome</location>
    </subcellularLocation>
    <subcellularLocation>
        <location evidence="1 6">Nucleus</location>
    </subcellularLocation>
</comment>
<dbReference type="CDD" id="cd00073">
    <property type="entry name" value="H15"/>
    <property type="match status" value="1"/>
</dbReference>
<keyword evidence="4 6" id="KW-0238">DNA-binding</keyword>
<dbReference type="Proteomes" id="UP000283530">
    <property type="component" value="Unassembled WGS sequence"/>
</dbReference>
<sequence>MAKATKESNSTNPKPSSSHPPYSQMICDAIVALKERTGSSQYAISKFIEEKHKANLPPNFKKTLLSQLKRLVAAEKLVKIKNSFKISTSSSAPAAVKPKPKPKATAATKLKPAAAAKPKKAALAKPKPKPKQRPVKAAKSATKASPGKKMKMVKAKKPKSIKSPVKKAVAVKKVKKAAN</sequence>
<evidence type="ECO:0000256" key="6">
    <source>
        <dbReference type="RuleBase" id="RU003894"/>
    </source>
</evidence>
<dbReference type="GO" id="GO:0030261">
    <property type="term" value="P:chromosome condensation"/>
    <property type="evidence" value="ECO:0007669"/>
    <property type="project" value="TreeGrafter"/>
</dbReference>
<dbReference type="PROSITE" id="PS51504">
    <property type="entry name" value="H15"/>
    <property type="match status" value="1"/>
</dbReference>
<dbReference type="GO" id="GO:0000786">
    <property type="term" value="C:nucleosome"/>
    <property type="evidence" value="ECO:0007669"/>
    <property type="project" value="InterPro"/>
</dbReference>
<dbReference type="PANTHER" id="PTHR11467:SF131">
    <property type="entry name" value="HISTONE H1"/>
    <property type="match status" value="1"/>
</dbReference>
<feature type="compositionally biased region" description="Polar residues" evidence="7">
    <location>
        <begin position="7"/>
        <end position="21"/>
    </location>
</feature>
<dbReference type="STRING" id="337451.A0A3S3MWN8"/>
<dbReference type="GO" id="GO:0045910">
    <property type="term" value="P:negative regulation of DNA recombination"/>
    <property type="evidence" value="ECO:0007669"/>
    <property type="project" value="TreeGrafter"/>
</dbReference>
<dbReference type="GO" id="GO:0006334">
    <property type="term" value="P:nucleosome assembly"/>
    <property type="evidence" value="ECO:0007669"/>
    <property type="project" value="InterPro"/>
</dbReference>
<dbReference type="SUPFAM" id="SSF46785">
    <property type="entry name" value="Winged helix' DNA-binding domain"/>
    <property type="match status" value="1"/>
</dbReference>
<dbReference type="PRINTS" id="PR00624">
    <property type="entry name" value="HISTONEH5"/>
</dbReference>
<evidence type="ECO:0000313" key="9">
    <source>
        <dbReference type="EMBL" id="RWR80945.1"/>
    </source>
</evidence>
<gene>
    <name evidence="9" type="ORF">CKAN_00960600</name>
</gene>
<dbReference type="Gene3D" id="1.10.10.10">
    <property type="entry name" value="Winged helix-like DNA-binding domain superfamily/Winged helix DNA-binding domain"/>
    <property type="match status" value="1"/>
</dbReference>
<keyword evidence="10" id="KW-1185">Reference proteome</keyword>
<reference evidence="9 10" key="1">
    <citation type="journal article" date="2019" name="Nat. Plants">
        <title>Stout camphor tree genome fills gaps in understanding of flowering plant genome evolution.</title>
        <authorList>
            <person name="Chaw S.M."/>
            <person name="Liu Y.C."/>
            <person name="Wu Y.W."/>
            <person name="Wang H.Y."/>
            <person name="Lin C.I."/>
            <person name="Wu C.S."/>
            <person name="Ke H.M."/>
            <person name="Chang L.Y."/>
            <person name="Hsu C.Y."/>
            <person name="Yang H.T."/>
            <person name="Sudianto E."/>
            <person name="Hsu M.H."/>
            <person name="Wu K.P."/>
            <person name="Wang L.N."/>
            <person name="Leebens-Mack J.H."/>
            <person name="Tsai I.J."/>
        </authorList>
    </citation>
    <scope>NUCLEOTIDE SEQUENCE [LARGE SCALE GENOMIC DNA]</scope>
    <source>
        <strain evidence="10">cv. Chaw 1501</strain>
        <tissue evidence="9">Young leaves</tissue>
    </source>
</reference>
<dbReference type="InterPro" id="IPR036390">
    <property type="entry name" value="WH_DNA-bd_sf"/>
</dbReference>
<keyword evidence="5 6" id="KW-0539">Nucleus</keyword>
<dbReference type="EMBL" id="QPKB01000003">
    <property type="protein sequence ID" value="RWR80945.1"/>
    <property type="molecule type" value="Genomic_DNA"/>
</dbReference>
<keyword evidence="3 6" id="KW-0158">Chromosome</keyword>
<dbReference type="InterPro" id="IPR005819">
    <property type="entry name" value="H1/H5"/>
</dbReference>